<keyword evidence="3" id="KW-0963">Cytoplasm</keyword>
<evidence type="ECO:0000313" key="5">
    <source>
        <dbReference type="Proteomes" id="UP000009311"/>
    </source>
</evidence>
<dbReference type="Pfam" id="PF02616">
    <property type="entry name" value="SMC_ScpA"/>
    <property type="match status" value="1"/>
</dbReference>
<dbReference type="Gene3D" id="1.10.10.580">
    <property type="entry name" value="Structural maintenance of chromosome 1. Chain E"/>
    <property type="match status" value="1"/>
</dbReference>
<keyword evidence="3" id="KW-0131">Cell cycle</keyword>
<dbReference type="GO" id="GO:0007059">
    <property type="term" value="P:chromosome segregation"/>
    <property type="evidence" value="ECO:0007669"/>
    <property type="project" value="UniProtKB-UniRule"/>
</dbReference>
<dbReference type="GO" id="GO:0051301">
    <property type="term" value="P:cell division"/>
    <property type="evidence" value="ECO:0007669"/>
    <property type="project" value="UniProtKB-KW"/>
</dbReference>
<comment type="subcellular location">
    <subcellularLocation>
        <location evidence="3">Cytoplasm</location>
    </subcellularLocation>
    <text evidence="3">Associated with two foci at the outer edges of the nucleoid region in young cells, and at four foci within both cell halves in older cells.</text>
</comment>
<sequence>MDNQDLTVELPNFEGPLDLLLHLIRSQKIDIYDIPIAKITHQYLAYIQRMKELNLQLAGEYFVMSSTLLRIKSQYLLPKNDFVSEEEYSEDPREELVEQLIQYSVFKNIANYFKNRQDELPLTASKEPSSLDSDRIAPLPRGQINAEDLALAFSEILKKASFKQEAVAEVEIKTRSVDEMMLLLKRKLKTEKSVSFFKCIKSLTNISEAIGLFLAMLELCKNQEIKASQSHDFRDIKLESC</sequence>
<dbReference type="eggNOG" id="COG1354">
    <property type="taxonomic scope" value="Bacteria"/>
</dbReference>
<comment type="function">
    <text evidence="3">Participates in chromosomal partition during cell division. May act via the formation of a condensin-like complex containing Smc and ScpB that pull DNA away from mid-cell into both cell halves.</text>
</comment>
<dbReference type="Proteomes" id="UP000009311">
    <property type="component" value="Unassembled WGS sequence"/>
</dbReference>
<evidence type="ECO:0000256" key="3">
    <source>
        <dbReference type="HAMAP-Rule" id="MF_01805"/>
    </source>
</evidence>
<keyword evidence="3" id="KW-0132">Cell division</keyword>
<organism evidence="4 5">
    <name type="scientific">Lactobacillus pasteurii DSM 23907 = CRBIP 24.76</name>
    <dbReference type="NCBI Taxonomy" id="1423790"/>
    <lineage>
        <taxon>Bacteria</taxon>
        <taxon>Bacillati</taxon>
        <taxon>Bacillota</taxon>
        <taxon>Bacilli</taxon>
        <taxon>Lactobacillales</taxon>
        <taxon>Lactobacillaceae</taxon>
        <taxon>Lactobacillus</taxon>
    </lineage>
</organism>
<proteinExistence type="inferred from homology"/>
<name>I7LE01_9LACO</name>
<dbReference type="GO" id="GO:0006260">
    <property type="term" value="P:DNA replication"/>
    <property type="evidence" value="ECO:0007669"/>
    <property type="project" value="UniProtKB-UniRule"/>
</dbReference>
<dbReference type="InterPro" id="IPR023093">
    <property type="entry name" value="ScpA-like_C"/>
</dbReference>
<dbReference type="PANTHER" id="PTHR33969">
    <property type="entry name" value="SEGREGATION AND CONDENSATION PROTEIN A"/>
    <property type="match status" value="1"/>
</dbReference>
<comment type="caution">
    <text evidence="4">The sequence shown here is derived from an EMBL/GenBank/DDBJ whole genome shotgun (WGS) entry which is preliminary data.</text>
</comment>
<protein>
    <recommendedName>
        <fullName evidence="2 3">Segregation and condensation protein A</fullName>
    </recommendedName>
</protein>
<comment type="similarity">
    <text evidence="3">Belongs to the ScpA family.</text>
</comment>
<reference evidence="4 5" key="1">
    <citation type="submission" date="2012-06" db="EMBL/GenBank/DDBJ databases">
        <title>Draft Genome Sequence of Lactobacillus pasteurii CRBIP 24.76T.</title>
        <authorList>
            <person name="Cousin S."/>
            <person name="Bouchier C."/>
            <person name="Loux V."/>
            <person name="Ma L."/>
            <person name="Creno S."/>
            <person name="Bizet C."/>
            <person name="Clermont D."/>
        </authorList>
    </citation>
    <scope>NUCLEOTIDE SEQUENCE [LARGE SCALE GENOMIC DNA]</scope>
    <source>
        <strain evidence="5">CRBIP 24.76T</strain>
    </source>
</reference>
<keyword evidence="1 3" id="KW-0159">Chromosome partition</keyword>
<dbReference type="AlphaFoldDB" id="I7LE01"/>
<dbReference type="HAMAP" id="MF_01805">
    <property type="entry name" value="ScpA"/>
    <property type="match status" value="1"/>
</dbReference>
<dbReference type="GO" id="GO:0005737">
    <property type="term" value="C:cytoplasm"/>
    <property type="evidence" value="ECO:0007669"/>
    <property type="project" value="UniProtKB-SubCell"/>
</dbReference>
<gene>
    <name evidence="3" type="primary">scpA</name>
    <name evidence="4" type="ORF">BN53_04535</name>
</gene>
<dbReference type="InterPro" id="IPR003768">
    <property type="entry name" value="ScpA"/>
</dbReference>
<evidence type="ECO:0000256" key="2">
    <source>
        <dbReference type="ARBA" id="ARBA00044777"/>
    </source>
</evidence>
<dbReference type="Gene3D" id="6.10.250.2410">
    <property type="match status" value="1"/>
</dbReference>
<dbReference type="RefSeq" id="WP_009559905.1">
    <property type="nucleotide sequence ID" value="NZ_AYZN01000001.1"/>
</dbReference>
<dbReference type="PATRIC" id="fig|1423790.3.peg.326"/>
<evidence type="ECO:0000313" key="4">
    <source>
        <dbReference type="EMBL" id="CCI85353.1"/>
    </source>
</evidence>
<evidence type="ECO:0000256" key="1">
    <source>
        <dbReference type="ARBA" id="ARBA00022829"/>
    </source>
</evidence>
<comment type="subunit">
    <text evidence="3">Component of a cohesin-like complex composed of ScpA, ScpB and the Smc homodimer, in which ScpA and ScpB bind to the head domain of Smc. The presence of the three proteins is required for the association of the complex with DNA.</text>
</comment>
<dbReference type="PANTHER" id="PTHR33969:SF2">
    <property type="entry name" value="SEGREGATION AND CONDENSATION PROTEIN A"/>
    <property type="match status" value="1"/>
</dbReference>
<keyword evidence="5" id="KW-1185">Reference proteome</keyword>
<accession>I7LE01</accession>
<dbReference type="STRING" id="1423790.BN53_04535"/>
<dbReference type="OrthoDB" id="9811016at2"/>
<dbReference type="EMBL" id="CAKD01000021">
    <property type="protein sequence ID" value="CCI85353.1"/>
    <property type="molecule type" value="Genomic_DNA"/>
</dbReference>